<feature type="transmembrane region" description="Helical" evidence="2">
    <location>
        <begin position="178"/>
        <end position="198"/>
    </location>
</feature>
<accession>A0A369KAE7</accession>
<evidence type="ECO:0000256" key="1">
    <source>
        <dbReference type="SAM" id="MobiDB-lite"/>
    </source>
</evidence>
<evidence type="ECO:0000313" key="4">
    <source>
        <dbReference type="Proteomes" id="UP000076154"/>
    </source>
</evidence>
<feature type="compositionally biased region" description="Polar residues" evidence="1">
    <location>
        <begin position="468"/>
        <end position="483"/>
    </location>
</feature>
<dbReference type="OrthoDB" id="3365245at2759"/>
<dbReference type="InterPro" id="IPR051380">
    <property type="entry name" value="pH-response_reg_palI/RIM9"/>
</dbReference>
<dbReference type="InParanoid" id="A0A369KAE7"/>
<protein>
    <submittedName>
        <fullName evidence="3">PH-response regulator protein palI/prr-5</fullName>
    </submittedName>
</protein>
<dbReference type="InterPro" id="IPR009571">
    <property type="entry name" value="SUR7/Rim9-like_fungi"/>
</dbReference>
<keyword evidence="2" id="KW-0812">Transmembrane</keyword>
<dbReference type="PANTHER" id="PTHR28013:SF4">
    <property type="entry name" value="MARVEL DOMAIN-CONTAINING PROTEIN"/>
    <property type="match status" value="1"/>
</dbReference>
<name>A0A369KAE7_HYPMA</name>
<dbReference type="GO" id="GO:0005886">
    <property type="term" value="C:plasma membrane"/>
    <property type="evidence" value="ECO:0007669"/>
    <property type="project" value="InterPro"/>
</dbReference>
<keyword evidence="4" id="KW-1185">Reference proteome</keyword>
<feature type="transmembrane region" description="Helical" evidence="2">
    <location>
        <begin position="97"/>
        <end position="122"/>
    </location>
</feature>
<feature type="compositionally biased region" description="Low complexity" evidence="1">
    <location>
        <begin position="441"/>
        <end position="467"/>
    </location>
</feature>
<keyword evidence="2" id="KW-0472">Membrane</keyword>
<feature type="compositionally biased region" description="Polar residues" evidence="1">
    <location>
        <begin position="356"/>
        <end position="391"/>
    </location>
</feature>
<evidence type="ECO:0000313" key="3">
    <source>
        <dbReference type="EMBL" id="RDB28754.1"/>
    </source>
</evidence>
<keyword evidence="2" id="KW-1133">Transmembrane helix</keyword>
<evidence type="ECO:0000256" key="2">
    <source>
        <dbReference type="SAM" id="Phobius"/>
    </source>
</evidence>
<feature type="transmembrane region" description="Helical" evidence="2">
    <location>
        <begin position="134"/>
        <end position="158"/>
    </location>
</feature>
<dbReference type="STRING" id="39966.A0A369KAE7"/>
<reference evidence="3" key="1">
    <citation type="submission" date="2018-04" db="EMBL/GenBank/DDBJ databases">
        <title>Whole genome sequencing of Hypsizygus marmoreus.</title>
        <authorList>
            <person name="Choi I.-G."/>
            <person name="Min B."/>
            <person name="Kim J.-G."/>
            <person name="Kim S."/>
            <person name="Oh Y.-L."/>
            <person name="Kong W.-S."/>
            <person name="Park H."/>
            <person name="Jeong J."/>
            <person name="Song E.-S."/>
        </authorList>
    </citation>
    <scope>NUCLEOTIDE SEQUENCE [LARGE SCALE GENOMIC DNA]</scope>
    <source>
        <strain evidence="3">51987-8</strain>
    </source>
</reference>
<dbReference type="EMBL" id="LUEZ02000010">
    <property type="protein sequence ID" value="RDB28754.1"/>
    <property type="molecule type" value="Genomic_DNA"/>
</dbReference>
<dbReference type="GO" id="GO:0035838">
    <property type="term" value="C:growing cell tip"/>
    <property type="evidence" value="ECO:0007669"/>
    <property type="project" value="TreeGrafter"/>
</dbReference>
<dbReference type="PANTHER" id="PTHR28013">
    <property type="entry name" value="PROTEIN DCV1-RELATED"/>
    <property type="match status" value="1"/>
</dbReference>
<sequence length="575" mass="61276">MGIIRPATPGFLVTLVATALLAVVSFCVPYFKSVYFLKANISIGGNNGSITFGTLGYCLQLANGTTCSSPAVGYQLDINSLVGNELPVEIPQVVVKWLTYCLVLHIVALGLSAGSALFGLLAHVREMSMTCCSTCVSGLAAAVALLAFIFDIAIFFAARARINAVGSAEIGNATWLTLAAWILLFFSGCFYTLGRCCYSRRQPRKGQWDNSKGSGVGGLGGGSTADQLRLDAVKAEAERKARQKDVEVGLPAFHEIQPLAARVDGDKVYLDDDHDASYGGRPANGGGYSGGGYVQAPVGSRAVDEYYSPTRTNFPPSTYPPAPQQGTGYAVAGYGQNNTPKPASPPQQNPRRQDSGYAQSQYAQSTYAPSTYAYNSPTPAPATNQYLSTAPGQYGNDRYASPGREYGHTAAGTSYHTAASHEQEPSSYSAYDPYESHQPTNNAAYNNFNNNSLLTSPPIPSTSYPTNQYYPTQPSQVQSQPERSYTLGGDRYTGNGYGQNSLPPLAEHEGSYFPQSTTTPPAPINTNTGYVVPPQTSPVKGPRSQTQLTVRNEVDDSPPDYDAGSSNIQGAWGKR</sequence>
<gene>
    <name evidence="3" type="primary">prr-5</name>
    <name evidence="3" type="ORF">Hypma_015926</name>
</gene>
<comment type="caution">
    <text evidence="3">The sequence shown here is derived from an EMBL/GenBank/DDBJ whole genome shotgun (WGS) entry which is preliminary data.</text>
</comment>
<dbReference type="GO" id="GO:0032153">
    <property type="term" value="C:cell division site"/>
    <property type="evidence" value="ECO:0007669"/>
    <property type="project" value="TreeGrafter"/>
</dbReference>
<feature type="transmembrane region" description="Helical" evidence="2">
    <location>
        <begin position="12"/>
        <end position="31"/>
    </location>
</feature>
<dbReference type="Pfam" id="PF06687">
    <property type="entry name" value="SUR7"/>
    <property type="match status" value="1"/>
</dbReference>
<feature type="region of interest" description="Disordered" evidence="1">
    <location>
        <begin position="202"/>
        <end position="223"/>
    </location>
</feature>
<proteinExistence type="predicted"/>
<dbReference type="AlphaFoldDB" id="A0A369KAE7"/>
<feature type="region of interest" description="Disordered" evidence="1">
    <location>
        <begin position="306"/>
        <end position="575"/>
    </location>
</feature>
<feature type="compositionally biased region" description="Gly residues" evidence="1">
    <location>
        <begin position="214"/>
        <end position="223"/>
    </location>
</feature>
<organism evidence="3 4">
    <name type="scientific">Hypsizygus marmoreus</name>
    <name type="common">White beech mushroom</name>
    <name type="synonym">Agaricus marmoreus</name>
    <dbReference type="NCBI Taxonomy" id="39966"/>
    <lineage>
        <taxon>Eukaryota</taxon>
        <taxon>Fungi</taxon>
        <taxon>Dikarya</taxon>
        <taxon>Basidiomycota</taxon>
        <taxon>Agaricomycotina</taxon>
        <taxon>Agaricomycetes</taxon>
        <taxon>Agaricomycetidae</taxon>
        <taxon>Agaricales</taxon>
        <taxon>Tricholomatineae</taxon>
        <taxon>Lyophyllaceae</taxon>
        <taxon>Hypsizygus</taxon>
    </lineage>
</organism>
<dbReference type="Proteomes" id="UP000076154">
    <property type="component" value="Unassembled WGS sequence"/>
</dbReference>